<comment type="caution">
    <text evidence="2">The sequence shown here is derived from an EMBL/GenBank/DDBJ whole genome shotgun (WGS) entry which is preliminary data.</text>
</comment>
<name>A0A2P7QIZ3_9SPHN</name>
<keyword evidence="3" id="KW-1185">Reference proteome</keyword>
<sequence length="299" mass="32023">MLRRPMLGQLSLLATMVLLMSEARSEARETGGRFDVGGRSIHIACRGTGHPTIVVDAGLGTAPATDEGWQRIAGRIATTTRICLYDRAGLGGSDPATDFPRTSMHAAADLHEALRKAGVEGPFLLVGHSIGGLHAQVFASLYSAETAGLVLLSSTHPDQIETWLALLPAYAPDEEKAITELRAFLTSMAEDPTRNEERLAFVPSAAQARSLSTLGARPVVVATHSPRYRMVPGLSEPLAMRLETATQRLQKRFLSLSSNARQNIAATAGHGLPHEDPEFVIENILQGIALVRGATVRPK</sequence>
<accession>A0A2P7QIZ3</accession>
<dbReference type="GO" id="GO:0016787">
    <property type="term" value="F:hydrolase activity"/>
    <property type="evidence" value="ECO:0007669"/>
    <property type="project" value="UniProtKB-KW"/>
</dbReference>
<gene>
    <name evidence="2" type="ORF">C7I55_19505</name>
</gene>
<dbReference type="EMBL" id="PXYI01000007">
    <property type="protein sequence ID" value="PSJ37900.1"/>
    <property type="molecule type" value="Genomic_DNA"/>
</dbReference>
<reference evidence="2 3" key="1">
    <citation type="submission" date="2018-03" db="EMBL/GenBank/DDBJ databases">
        <title>The draft genome of Sphingosinicella sp. GL-C-18.</title>
        <authorList>
            <person name="Liu L."/>
            <person name="Li L."/>
            <person name="Liang L."/>
            <person name="Zhang X."/>
            <person name="Wang T."/>
        </authorList>
    </citation>
    <scope>NUCLEOTIDE SEQUENCE [LARGE SCALE GENOMIC DNA]</scope>
    <source>
        <strain evidence="2 3">GL-C-18</strain>
    </source>
</reference>
<dbReference type="PANTHER" id="PTHR43139:SF52">
    <property type="entry name" value="SI:DKEY-122A22.2"/>
    <property type="match status" value="1"/>
</dbReference>
<dbReference type="AlphaFoldDB" id="A0A2P7QIZ3"/>
<dbReference type="SUPFAM" id="SSF53474">
    <property type="entry name" value="alpha/beta-Hydrolases"/>
    <property type="match status" value="1"/>
</dbReference>
<dbReference type="Proteomes" id="UP000241167">
    <property type="component" value="Unassembled WGS sequence"/>
</dbReference>
<dbReference type="PANTHER" id="PTHR43139">
    <property type="entry name" value="SI:DKEY-122A22.2"/>
    <property type="match status" value="1"/>
</dbReference>
<feature type="domain" description="AB hydrolase-1" evidence="1">
    <location>
        <begin position="64"/>
        <end position="282"/>
    </location>
</feature>
<keyword evidence="2" id="KW-0378">Hydrolase</keyword>
<dbReference type="Gene3D" id="3.40.50.1820">
    <property type="entry name" value="alpha/beta hydrolase"/>
    <property type="match status" value="1"/>
</dbReference>
<dbReference type="InterPro" id="IPR000073">
    <property type="entry name" value="AB_hydrolase_1"/>
</dbReference>
<evidence type="ECO:0000313" key="2">
    <source>
        <dbReference type="EMBL" id="PSJ37900.1"/>
    </source>
</evidence>
<evidence type="ECO:0000259" key="1">
    <source>
        <dbReference type="Pfam" id="PF12697"/>
    </source>
</evidence>
<organism evidence="2 3">
    <name type="scientific">Allosphingosinicella deserti</name>
    <dbReference type="NCBI Taxonomy" id="2116704"/>
    <lineage>
        <taxon>Bacteria</taxon>
        <taxon>Pseudomonadati</taxon>
        <taxon>Pseudomonadota</taxon>
        <taxon>Alphaproteobacteria</taxon>
        <taxon>Sphingomonadales</taxon>
        <taxon>Sphingomonadaceae</taxon>
        <taxon>Allosphingosinicella</taxon>
    </lineage>
</organism>
<dbReference type="InterPro" id="IPR029058">
    <property type="entry name" value="AB_hydrolase_fold"/>
</dbReference>
<dbReference type="Pfam" id="PF12697">
    <property type="entry name" value="Abhydrolase_6"/>
    <property type="match status" value="1"/>
</dbReference>
<evidence type="ECO:0000313" key="3">
    <source>
        <dbReference type="Proteomes" id="UP000241167"/>
    </source>
</evidence>
<proteinExistence type="predicted"/>
<protein>
    <submittedName>
        <fullName evidence="2">Alpha/beta hydrolase</fullName>
    </submittedName>
</protein>
<dbReference type="InterPro" id="IPR052370">
    <property type="entry name" value="Meta-cleavage_hydrolase"/>
</dbReference>